<dbReference type="Pfam" id="PF12796">
    <property type="entry name" value="Ank_2"/>
    <property type="match status" value="1"/>
</dbReference>
<sequence>MNQVPSFAQELNKDGFAPIHLATAAGHLEVVRELLNKGDSDLCLLKDKAGRTPVKHAQPRKGGSIS</sequence>
<dbReference type="PROSITE" id="PS50297">
    <property type="entry name" value="ANK_REP_REGION"/>
    <property type="match status" value="1"/>
</dbReference>
<dbReference type="SUPFAM" id="SSF48403">
    <property type="entry name" value="Ankyrin repeat"/>
    <property type="match status" value="1"/>
</dbReference>
<reference evidence="3 4" key="1">
    <citation type="journal article" date="2021" name="Commun. Biol.">
        <title>The genome of Shorea leprosula (Dipterocarpaceae) highlights the ecological relevance of drought in aseasonal tropical rainforests.</title>
        <authorList>
            <person name="Ng K.K.S."/>
            <person name="Kobayashi M.J."/>
            <person name="Fawcett J.A."/>
            <person name="Hatakeyama M."/>
            <person name="Paape T."/>
            <person name="Ng C.H."/>
            <person name="Ang C.C."/>
            <person name="Tnah L.H."/>
            <person name="Lee C.T."/>
            <person name="Nishiyama T."/>
            <person name="Sese J."/>
            <person name="O'Brien M.J."/>
            <person name="Copetti D."/>
            <person name="Mohd Noor M.I."/>
            <person name="Ong R.C."/>
            <person name="Putra M."/>
            <person name="Sireger I.Z."/>
            <person name="Indrioko S."/>
            <person name="Kosugi Y."/>
            <person name="Izuno A."/>
            <person name="Isagi Y."/>
            <person name="Lee S.L."/>
            <person name="Shimizu K.K."/>
        </authorList>
    </citation>
    <scope>NUCLEOTIDE SEQUENCE [LARGE SCALE GENOMIC DNA]</scope>
    <source>
        <strain evidence="3">214</strain>
    </source>
</reference>
<keyword evidence="4" id="KW-1185">Reference proteome</keyword>
<dbReference type="AlphaFoldDB" id="A0AAV5MA99"/>
<evidence type="ECO:0000313" key="3">
    <source>
        <dbReference type="EMBL" id="GKV45954.1"/>
    </source>
</evidence>
<dbReference type="PROSITE" id="PS50088">
    <property type="entry name" value="ANK_REPEAT"/>
    <property type="match status" value="1"/>
</dbReference>
<dbReference type="EMBL" id="BPVZ01000200">
    <property type="protein sequence ID" value="GKV45954.1"/>
    <property type="molecule type" value="Genomic_DNA"/>
</dbReference>
<feature type="region of interest" description="Disordered" evidence="2">
    <location>
        <begin position="46"/>
        <end position="66"/>
    </location>
</feature>
<keyword evidence="1" id="KW-0040">ANK repeat</keyword>
<accession>A0AAV5MA99</accession>
<dbReference type="PANTHER" id="PTHR24128:SF112">
    <property type="entry name" value="OS06G0292400 PROTEIN"/>
    <property type="match status" value="1"/>
</dbReference>
<gene>
    <name evidence="3" type="ORF">SLEP1_g52978</name>
</gene>
<proteinExistence type="predicted"/>
<dbReference type="Gene3D" id="1.25.40.20">
    <property type="entry name" value="Ankyrin repeat-containing domain"/>
    <property type="match status" value="1"/>
</dbReference>
<evidence type="ECO:0000256" key="2">
    <source>
        <dbReference type="SAM" id="MobiDB-lite"/>
    </source>
</evidence>
<evidence type="ECO:0000313" key="4">
    <source>
        <dbReference type="Proteomes" id="UP001054252"/>
    </source>
</evidence>
<dbReference type="InterPro" id="IPR002110">
    <property type="entry name" value="Ankyrin_rpt"/>
</dbReference>
<dbReference type="SMART" id="SM00248">
    <property type="entry name" value="ANK"/>
    <property type="match status" value="1"/>
</dbReference>
<evidence type="ECO:0008006" key="5">
    <source>
        <dbReference type="Google" id="ProtNLM"/>
    </source>
</evidence>
<organism evidence="3 4">
    <name type="scientific">Rubroshorea leprosula</name>
    <dbReference type="NCBI Taxonomy" id="152421"/>
    <lineage>
        <taxon>Eukaryota</taxon>
        <taxon>Viridiplantae</taxon>
        <taxon>Streptophyta</taxon>
        <taxon>Embryophyta</taxon>
        <taxon>Tracheophyta</taxon>
        <taxon>Spermatophyta</taxon>
        <taxon>Magnoliopsida</taxon>
        <taxon>eudicotyledons</taxon>
        <taxon>Gunneridae</taxon>
        <taxon>Pentapetalae</taxon>
        <taxon>rosids</taxon>
        <taxon>malvids</taxon>
        <taxon>Malvales</taxon>
        <taxon>Dipterocarpaceae</taxon>
        <taxon>Rubroshorea</taxon>
    </lineage>
</organism>
<evidence type="ECO:0000256" key="1">
    <source>
        <dbReference type="PROSITE-ProRule" id="PRU00023"/>
    </source>
</evidence>
<comment type="caution">
    <text evidence="3">The sequence shown here is derived from an EMBL/GenBank/DDBJ whole genome shotgun (WGS) entry which is preliminary data.</text>
</comment>
<dbReference type="Proteomes" id="UP001054252">
    <property type="component" value="Unassembled WGS sequence"/>
</dbReference>
<feature type="repeat" description="ANK" evidence="1">
    <location>
        <begin position="14"/>
        <end position="38"/>
    </location>
</feature>
<dbReference type="PANTHER" id="PTHR24128">
    <property type="entry name" value="HOMEOBOX PROTEIN WARIAI"/>
    <property type="match status" value="1"/>
</dbReference>
<dbReference type="InterPro" id="IPR036770">
    <property type="entry name" value="Ankyrin_rpt-contain_sf"/>
</dbReference>
<name>A0AAV5MA99_9ROSI</name>
<protein>
    <recommendedName>
        <fullName evidence="5">Ankyrin repeat protein</fullName>
    </recommendedName>
</protein>